<organism evidence="5 6">
    <name type="scientific">Crassostrea virginica</name>
    <name type="common">Eastern oyster</name>
    <dbReference type="NCBI Taxonomy" id="6565"/>
    <lineage>
        <taxon>Eukaryota</taxon>
        <taxon>Metazoa</taxon>
        <taxon>Spiralia</taxon>
        <taxon>Lophotrochozoa</taxon>
        <taxon>Mollusca</taxon>
        <taxon>Bivalvia</taxon>
        <taxon>Autobranchia</taxon>
        <taxon>Pteriomorphia</taxon>
        <taxon>Ostreida</taxon>
        <taxon>Ostreoidea</taxon>
        <taxon>Ostreidae</taxon>
        <taxon>Crassostrea</taxon>
    </lineage>
</organism>
<feature type="domain" description="B box-type" evidence="4">
    <location>
        <begin position="113"/>
        <end position="149"/>
    </location>
</feature>
<dbReference type="InterPro" id="IPR011042">
    <property type="entry name" value="6-blade_b-propeller_TolB-like"/>
</dbReference>
<sequence length="601" mass="68248">MHQENDPWDLERGSDELDVDTKLESPEEVGGGERWTLGLTPSITDSSSDMESSAEFQQAQFALTCSICDLPSQLFCNHCHLRICENCVAQHLRSPGKHNVVAFLDRAIDGPHCECHKDIQSTYRCLTCSMCVCNECSKKSHARHDKVLVKELLDQQSRDLLKNIAELKSLIKPVFERKLDALKMKLANANKGYEVLEREISMCGDKLHREIDSVVESLKSDAKKYRDEHLTEIQLEITVMENKLKDIQEAMTERENLLSKSAQFLEFDADIQHFKVIPETTNFELPIFTPGQGDVKAIFGQLSSLITSVSPSYAIKRERSKKSKRIMREPYIQASVTVGERYVYDVTCASVDSVWMCGAGVFYHDYNVRLIGKDGENKETLECPINPRYIALKSPTCVVFSDDSDKTVKLWSRDLQMILVRTGDWIPKGVDVTMSGDIIVCQFKKAEVAAVHSTLSRVVRYDENGSELRIMEYCEGKRLFKLALFVAENRNFDICVSDEGKHAVVVLDKIGKMQFVYKGNIKSGKYHSFNPRGLDTDSQGNILISDYLNYTVHIIDQHGTFLHYLMRKQLKLPLGLSVDEEDKVWVGEYSNGTISVIEYLT</sequence>
<dbReference type="InterPro" id="IPR047153">
    <property type="entry name" value="TRIM45/56/19-like"/>
</dbReference>
<evidence type="ECO:0000313" key="5">
    <source>
        <dbReference type="Proteomes" id="UP000694844"/>
    </source>
</evidence>
<keyword evidence="1" id="KW-0479">Metal-binding</keyword>
<evidence type="ECO:0000313" key="6">
    <source>
        <dbReference type="RefSeq" id="XP_022293328.1"/>
    </source>
</evidence>
<evidence type="ECO:0000259" key="4">
    <source>
        <dbReference type="PROSITE" id="PS50119"/>
    </source>
</evidence>
<dbReference type="GO" id="GO:0008270">
    <property type="term" value="F:zinc ion binding"/>
    <property type="evidence" value="ECO:0007669"/>
    <property type="project" value="UniProtKB-KW"/>
</dbReference>
<dbReference type="Gene3D" id="3.30.160.60">
    <property type="entry name" value="Classic Zinc Finger"/>
    <property type="match status" value="1"/>
</dbReference>
<name>A0A8B8ARQ7_CRAVI</name>
<reference evidence="5" key="1">
    <citation type="submission" date="2024-06" db="UniProtKB">
        <authorList>
            <consortium name="RefSeq"/>
        </authorList>
    </citation>
    <scope>NUCLEOTIDE SEQUENCE [LARGE SCALE GENOMIC DNA]</scope>
</reference>
<dbReference type="KEGG" id="cvn:111103960"/>
<keyword evidence="1" id="KW-0863">Zinc-finger</keyword>
<dbReference type="AlphaFoldDB" id="A0A8B8ARQ7"/>
<dbReference type="SUPFAM" id="SSF57845">
    <property type="entry name" value="B-box zinc-binding domain"/>
    <property type="match status" value="1"/>
</dbReference>
<dbReference type="SUPFAM" id="SSF101898">
    <property type="entry name" value="NHL repeat"/>
    <property type="match status" value="1"/>
</dbReference>
<dbReference type="GeneID" id="111103960"/>
<dbReference type="PANTHER" id="PTHR25462">
    <property type="entry name" value="BONUS, ISOFORM C-RELATED"/>
    <property type="match status" value="1"/>
</dbReference>
<dbReference type="PANTHER" id="PTHR25462:SF296">
    <property type="entry name" value="MEIOTIC P26, ISOFORM F"/>
    <property type="match status" value="1"/>
</dbReference>
<feature type="coiled-coil region" evidence="2">
    <location>
        <begin position="230"/>
        <end position="260"/>
    </location>
</feature>
<dbReference type="Proteomes" id="UP000694844">
    <property type="component" value="Chromosome 1"/>
</dbReference>
<keyword evidence="2" id="KW-0175">Coiled coil</keyword>
<feature type="region of interest" description="Disordered" evidence="3">
    <location>
        <begin position="1"/>
        <end position="38"/>
    </location>
</feature>
<feature type="compositionally biased region" description="Basic and acidic residues" evidence="3">
    <location>
        <begin position="1"/>
        <end position="25"/>
    </location>
</feature>
<accession>A0A8B8ARQ7</accession>
<dbReference type="InterPro" id="IPR000315">
    <property type="entry name" value="Znf_B-box"/>
</dbReference>
<keyword evidence="5" id="KW-1185">Reference proteome</keyword>
<feature type="domain" description="B box-type" evidence="4">
    <location>
        <begin position="60"/>
        <end position="103"/>
    </location>
</feature>
<keyword evidence="1" id="KW-0862">Zinc</keyword>
<dbReference type="PROSITE" id="PS50119">
    <property type="entry name" value="ZF_BBOX"/>
    <property type="match status" value="2"/>
</dbReference>
<reference evidence="6" key="2">
    <citation type="submission" date="2025-08" db="UniProtKB">
        <authorList>
            <consortium name="RefSeq"/>
        </authorList>
    </citation>
    <scope>IDENTIFICATION</scope>
    <source>
        <tissue evidence="6">Whole sample</tissue>
    </source>
</reference>
<dbReference type="RefSeq" id="XP_022293328.1">
    <property type="nucleotide sequence ID" value="XM_022437620.1"/>
</dbReference>
<dbReference type="OrthoDB" id="6135250at2759"/>
<feature type="coiled-coil region" evidence="2">
    <location>
        <begin position="150"/>
        <end position="199"/>
    </location>
</feature>
<evidence type="ECO:0000256" key="1">
    <source>
        <dbReference type="PROSITE-ProRule" id="PRU00024"/>
    </source>
</evidence>
<gene>
    <name evidence="6" type="primary">LOC111103960</name>
</gene>
<evidence type="ECO:0000256" key="2">
    <source>
        <dbReference type="SAM" id="Coils"/>
    </source>
</evidence>
<dbReference type="Gene3D" id="2.120.10.30">
    <property type="entry name" value="TolB, C-terminal domain"/>
    <property type="match status" value="1"/>
</dbReference>
<proteinExistence type="predicted"/>
<protein>
    <submittedName>
        <fullName evidence="6">Uncharacterized protein LOC111103960</fullName>
    </submittedName>
</protein>
<evidence type="ECO:0000256" key="3">
    <source>
        <dbReference type="SAM" id="MobiDB-lite"/>
    </source>
</evidence>